<dbReference type="Gene3D" id="3.20.20.70">
    <property type="entry name" value="Aldolase class I"/>
    <property type="match status" value="1"/>
</dbReference>
<comment type="caution">
    <text evidence="8">The sequence shown here is derived from an EMBL/GenBank/DDBJ whole genome shotgun (WGS) entry which is preliminary data.</text>
</comment>
<dbReference type="InterPro" id="IPR017200">
    <property type="entry name" value="PqqE-like"/>
</dbReference>
<dbReference type="STRING" id="536227.Ccar_03650"/>
<dbReference type="SMART" id="SM00729">
    <property type="entry name" value="Elp3"/>
    <property type="match status" value="1"/>
</dbReference>
<dbReference type="OrthoDB" id="7021155at2"/>
<dbReference type="RefSeq" id="WP_007059440.1">
    <property type="nucleotide sequence ID" value="NZ_ACVI01000006.1"/>
</dbReference>
<dbReference type="SFLD" id="SFLDG01386">
    <property type="entry name" value="main_SPASM_domain-containing"/>
    <property type="match status" value="1"/>
</dbReference>
<dbReference type="InterPro" id="IPR023885">
    <property type="entry name" value="4Fe4S-binding_SPASM_dom"/>
</dbReference>
<dbReference type="SFLD" id="SFLDS00029">
    <property type="entry name" value="Radical_SAM"/>
    <property type="match status" value="1"/>
</dbReference>
<dbReference type="InterPro" id="IPR058240">
    <property type="entry name" value="rSAM_sf"/>
</dbReference>
<evidence type="ECO:0000256" key="3">
    <source>
        <dbReference type="ARBA" id="ARBA00022691"/>
    </source>
</evidence>
<reference evidence="8 9" key="1">
    <citation type="submission" date="2009-06" db="EMBL/GenBank/DDBJ databases">
        <title>The draft genome of Clostridium carboxidivorans P7.</title>
        <authorList>
            <consortium name="US DOE Joint Genome Institute (JGI-PGF)"/>
            <person name="Lucas S."/>
            <person name="Copeland A."/>
            <person name="Lapidus A."/>
            <person name="Glavina del Rio T."/>
            <person name="Tice H."/>
            <person name="Bruce D."/>
            <person name="Goodwin L."/>
            <person name="Pitluck S."/>
            <person name="Larimer F."/>
            <person name="Land M.L."/>
            <person name="Hauser L."/>
            <person name="Hemme C.L."/>
        </authorList>
    </citation>
    <scope>NUCLEOTIDE SEQUENCE [LARGE SCALE GENOMIC DNA]</scope>
    <source>
        <strain evidence="8 9">P7</strain>
    </source>
</reference>
<accession>C6PP38</accession>
<keyword evidence="4" id="KW-0479">Metal-binding</keyword>
<dbReference type="GO" id="GO:0046872">
    <property type="term" value="F:metal ion binding"/>
    <property type="evidence" value="ECO:0007669"/>
    <property type="project" value="UniProtKB-KW"/>
</dbReference>
<keyword evidence="5" id="KW-0408">Iron</keyword>
<dbReference type="KEGG" id="cck:Ccar_03650"/>
<protein>
    <submittedName>
        <fullName evidence="8">Radical SAM domain protein</fullName>
    </submittedName>
</protein>
<dbReference type="EMBL" id="ACVI01000006">
    <property type="protein sequence ID" value="EET88916.1"/>
    <property type="molecule type" value="Genomic_DNA"/>
</dbReference>
<dbReference type="InterPro" id="IPR013785">
    <property type="entry name" value="Aldolase_TIM"/>
</dbReference>
<organism evidence="8 9">
    <name type="scientific">Clostridium carboxidivorans P7</name>
    <dbReference type="NCBI Taxonomy" id="536227"/>
    <lineage>
        <taxon>Bacteria</taxon>
        <taxon>Bacillati</taxon>
        <taxon>Bacillota</taxon>
        <taxon>Clostridia</taxon>
        <taxon>Eubacteriales</taxon>
        <taxon>Clostridiaceae</taxon>
        <taxon>Clostridium</taxon>
    </lineage>
</organism>
<dbReference type="SFLD" id="SFLDG01067">
    <property type="entry name" value="SPASM/twitch_domain_containing"/>
    <property type="match status" value="1"/>
</dbReference>
<dbReference type="SUPFAM" id="SSF102114">
    <property type="entry name" value="Radical SAM enzymes"/>
    <property type="match status" value="1"/>
</dbReference>
<evidence type="ECO:0000313" key="8">
    <source>
        <dbReference type="EMBL" id="EET88916.1"/>
    </source>
</evidence>
<feature type="domain" description="Radical SAM core" evidence="7">
    <location>
        <begin position="1"/>
        <end position="219"/>
    </location>
</feature>
<proteinExistence type="predicted"/>
<keyword evidence="6" id="KW-0411">Iron-sulfur</keyword>
<dbReference type="eggNOG" id="COG0535">
    <property type="taxonomic scope" value="Bacteria"/>
</dbReference>
<dbReference type="Pfam" id="PF04055">
    <property type="entry name" value="Radical_SAM"/>
    <property type="match status" value="1"/>
</dbReference>
<dbReference type="PANTHER" id="PTHR11228">
    <property type="entry name" value="RADICAL SAM DOMAIN PROTEIN"/>
    <property type="match status" value="1"/>
</dbReference>
<keyword evidence="3" id="KW-0949">S-adenosyl-L-methionine</keyword>
<dbReference type="PIRSF" id="PIRSF037420">
    <property type="entry name" value="PQQ_syn_pqqE"/>
    <property type="match status" value="1"/>
</dbReference>
<dbReference type="GO" id="GO:0051539">
    <property type="term" value="F:4 iron, 4 sulfur cluster binding"/>
    <property type="evidence" value="ECO:0007669"/>
    <property type="project" value="UniProtKB-KW"/>
</dbReference>
<comment type="cofactor">
    <cofactor evidence="1">
        <name>[4Fe-4S] cluster</name>
        <dbReference type="ChEBI" id="CHEBI:49883"/>
    </cofactor>
</comment>
<dbReference type="InterPro" id="IPR006638">
    <property type="entry name" value="Elp3/MiaA/NifB-like_rSAM"/>
</dbReference>
<evidence type="ECO:0000256" key="1">
    <source>
        <dbReference type="ARBA" id="ARBA00001966"/>
    </source>
</evidence>
<dbReference type="GO" id="GO:0003824">
    <property type="term" value="F:catalytic activity"/>
    <property type="evidence" value="ECO:0007669"/>
    <property type="project" value="InterPro"/>
</dbReference>
<dbReference type="PROSITE" id="PS51918">
    <property type="entry name" value="RADICAL_SAM"/>
    <property type="match status" value="1"/>
</dbReference>
<evidence type="ECO:0000313" key="9">
    <source>
        <dbReference type="Proteomes" id="UP000004198"/>
    </source>
</evidence>
<evidence type="ECO:0000259" key="7">
    <source>
        <dbReference type="PROSITE" id="PS51918"/>
    </source>
</evidence>
<evidence type="ECO:0000256" key="2">
    <source>
        <dbReference type="ARBA" id="ARBA00022485"/>
    </source>
</evidence>
<dbReference type="PANTHER" id="PTHR11228:SF7">
    <property type="entry name" value="PQQA PEPTIDE CYCLASE"/>
    <property type="match status" value="1"/>
</dbReference>
<dbReference type="NCBIfam" id="TIGR04085">
    <property type="entry name" value="rSAM_more_4Fe4S"/>
    <property type="match status" value="1"/>
</dbReference>
<dbReference type="InterPro" id="IPR050377">
    <property type="entry name" value="Radical_SAM_PqqE_MftC-like"/>
</dbReference>
<evidence type="ECO:0000256" key="5">
    <source>
        <dbReference type="ARBA" id="ARBA00023004"/>
    </source>
</evidence>
<dbReference type="Pfam" id="PF13186">
    <property type="entry name" value="SPASM"/>
    <property type="match status" value="1"/>
</dbReference>
<dbReference type="CDD" id="cd01335">
    <property type="entry name" value="Radical_SAM"/>
    <property type="match status" value="1"/>
</dbReference>
<keyword evidence="9" id="KW-1185">Reference proteome</keyword>
<dbReference type="PATRIC" id="fig|536227.13.peg.772"/>
<evidence type="ECO:0000256" key="6">
    <source>
        <dbReference type="ARBA" id="ARBA00023014"/>
    </source>
</evidence>
<evidence type="ECO:0000256" key="4">
    <source>
        <dbReference type="ARBA" id="ARBA00022723"/>
    </source>
</evidence>
<keyword evidence="2" id="KW-0004">4Fe-4S</keyword>
<gene>
    <name evidence="8" type="ORF">CcarbDRAFT_0555</name>
</gene>
<dbReference type="AlphaFoldDB" id="C6PP38"/>
<sequence length="350" mass="40219">MKRLILQWHITARCNKRCKHCYQEDYSGEEFTIEKLKELGSQYLELLYEYNKNCNEKIKGQINITGGEPFIREDIWELLDFFKKNADYFNFGILTNGSLLNEENVIRLKSYNPKMVQVSLDGSKKVHDEIRGANSYNEVIKALKLLRKYNIKSLVSFTANNKNYKEFKNVVKAAKKCKAYKVWTDRMVPIGSGNCGEIKTLSKKEVVEYINIIRKEQLNVLNKFTKTKISGERSLQFLNGISECYKCSAADGLVVLLENGDVMPCRRLPIVAGNIQNSDLKEIYFNSKVFKDLRDFKEKPKGCTKCNFFNLCKGGAKCIAYGVYGDYKIGDYGCILKNEECGLDDICHNT</sequence>
<dbReference type="Proteomes" id="UP000004198">
    <property type="component" value="Unassembled WGS sequence"/>
</dbReference>
<name>C6PP38_9CLOT</name>
<dbReference type="InterPro" id="IPR007197">
    <property type="entry name" value="rSAM"/>
</dbReference>